<sequence length="171" mass="19178">MRIIAAKMGFGILCQKALAEKAAWKFAKESGFDIVVVNPVMVIGPVLPPALNSSVQMMVRIFEGLDYGRFFTALVHVKDVALAHVLLYENTSAAGRYLCVESLSRYDKFAEQVERVYPEYKLPRSSTDKQHRSVKSEAALKKLIDLGLKYTPMEQIDKDSIESLRSNGYLS</sequence>
<protein>
    <submittedName>
        <fullName evidence="3">Cinnamoyl-CoA reductase</fullName>
        <ecNumber evidence="3">1.2.1.44</ecNumber>
    </submittedName>
</protein>
<accession>A0ABD1HPZ7</accession>
<evidence type="ECO:0000256" key="2">
    <source>
        <dbReference type="ARBA" id="ARBA00023002"/>
    </source>
</evidence>
<dbReference type="InterPro" id="IPR036291">
    <property type="entry name" value="NAD(P)-bd_dom_sf"/>
</dbReference>
<keyword evidence="4" id="KW-1185">Reference proteome</keyword>
<dbReference type="AlphaFoldDB" id="A0ABD1HPZ7"/>
<dbReference type="SUPFAM" id="SSF51735">
    <property type="entry name" value="NAD(P)-binding Rossmann-fold domains"/>
    <property type="match status" value="1"/>
</dbReference>
<dbReference type="Proteomes" id="UP001567538">
    <property type="component" value="Unassembled WGS sequence"/>
</dbReference>
<dbReference type="Gene3D" id="3.40.50.720">
    <property type="entry name" value="NAD(P)-binding Rossmann-like Domain"/>
    <property type="match status" value="1"/>
</dbReference>
<evidence type="ECO:0000256" key="1">
    <source>
        <dbReference type="ARBA" id="ARBA00022857"/>
    </source>
</evidence>
<organism evidence="3 4">
    <name type="scientific">Salvia divinorum</name>
    <name type="common">Maria pastora</name>
    <name type="synonym">Diviner's sage</name>
    <dbReference type="NCBI Taxonomy" id="28513"/>
    <lineage>
        <taxon>Eukaryota</taxon>
        <taxon>Viridiplantae</taxon>
        <taxon>Streptophyta</taxon>
        <taxon>Embryophyta</taxon>
        <taxon>Tracheophyta</taxon>
        <taxon>Spermatophyta</taxon>
        <taxon>Magnoliopsida</taxon>
        <taxon>eudicotyledons</taxon>
        <taxon>Gunneridae</taxon>
        <taxon>Pentapetalae</taxon>
        <taxon>asterids</taxon>
        <taxon>lamiids</taxon>
        <taxon>Lamiales</taxon>
        <taxon>Lamiaceae</taxon>
        <taxon>Nepetoideae</taxon>
        <taxon>Mentheae</taxon>
        <taxon>Salviinae</taxon>
        <taxon>Salvia</taxon>
        <taxon>Salvia subgen. Calosphace</taxon>
    </lineage>
</organism>
<dbReference type="InterPro" id="IPR050425">
    <property type="entry name" value="NAD(P)_dehydrat-like"/>
</dbReference>
<dbReference type="GO" id="GO:0016621">
    <property type="term" value="F:cinnamoyl-CoA reductase activity"/>
    <property type="evidence" value="ECO:0007669"/>
    <property type="project" value="UniProtKB-EC"/>
</dbReference>
<dbReference type="EMBL" id="JBEAFC010000004">
    <property type="protein sequence ID" value="KAL1558529.1"/>
    <property type="molecule type" value="Genomic_DNA"/>
</dbReference>
<keyword evidence="2 3" id="KW-0560">Oxidoreductase</keyword>
<keyword evidence="1" id="KW-0521">NADP</keyword>
<proteinExistence type="predicted"/>
<comment type="caution">
    <text evidence="3">The sequence shown here is derived from an EMBL/GenBank/DDBJ whole genome shotgun (WGS) entry which is preliminary data.</text>
</comment>
<gene>
    <name evidence="3" type="primary">CCR2</name>
    <name evidence="3" type="ORF">AAHA92_08982</name>
</gene>
<dbReference type="PANTHER" id="PTHR10366:SF369">
    <property type="entry name" value="CINNAMOYL-COA REDUCTASE-LIKE PROTEIN"/>
    <property type="match status" value="1"/>
</dbReference>
<evidence type="ECO:0000313" key="4">
    <source>
        <dbReference type="Proteomes" id="UP001567538"/>
    </source>
</evidence>
<dbReference type="EC" id="1.2.1.44" evidence="3"/>
<dbReference type="PANTHER" id="PTHR10366">
    <property type="entry name" value="NAD DEPENDENT EPIMERASE/DEHYDRATASE"/>
    <property type="match status" value="1"/>
</dbReference>
<evidence type="ECO:0000313" key="3">
    <source>
        <dbReference type="EMBL" id="KAL1558529.1"/>
    </source>
</evidence>
<reference evidence="3 4" key="1">
    <citation type="submission" date="2024-06" db="EMBL/GenBank/DDBJ databases">
        <title>A chromosome level genome sequence of Diviner's sage (Salvia divinorum).</title>
        <authorList>
            <person name="Ford S.A."/>
            <person name="Ro D.-K."/>
            <person name="Ness R.W."/>
            <person name="Phillips M.A."/>
        </authorList>
    </citation>
    <scope>NUCLEOTIDE SEQUENCE [LARGE SCALE GENOMIC DNA]</scope>
    <source>
        <strain evidence="3">SAF-2024a</strain>
        <tissue evidence="3">Leaf</tissue>
    </source>
</reference>
<name>A0ABD1HPZ7_SALDI</name>